<proteinExistence type="predicted"/>
<reference evidence="1" key="2">
    <citation type="journal article" date="2015" name="Fish Shellfish Immunol.">
        <title>Early steps in the European eel (Anguilla anguilla)-Vibrio vulnificus interaction in the gills: Role of the RtxA13 toxin.</title>
        <authorList>
            <person name="Callol A."/>
            <person name="Pajuelo D."/>
            <person name="Ebbesson L."/>
            <person name="Teles M."/>
            <person name="MacKenzie S."/>
            <person name="Amaro C."/>
        </authorList>
    </citation>
    <scope>NUCLEOTIDE SEQUENCE</scope>
</reference>
<evidence type="ECO:0000313" key="1">
    <source>
        <dbReference type="EMBL" id="JAH93543.1"/>
    </source>
</evidence>
<dbReference type="EMBL" id="GBXM01015034">
    <property type="protein sequence ID" value="JAH93543.1"/>
    <property type="molecule type" value="Transcribed_RNA"/>
</dbReference>
<dbReference type="AlphaFoldDB" id="A0A0E9WVK8"/>
<name>A0A0E9WVK8_ANGAN</name>
<protein>
    <submittedName>
        <fullName evidence="1">Uncharacterized protein</fullName>
    </submittedName>
</protein>
<sequence>MTDQLTGSTSCALIPAVSEQTLHHPAHSNHCTCLLHRGMAASSLLPPQTPPSGTPDWTCW</sequence>
<accession>A0A0E9WVK8</accession>
<organism evidence="1">
    <name type="scientific">Anguilla anguilla</name>
    <name type="common">European freshwater eel</name>
    <name type="synonym">Muraena anguilla</name>
    <dbReference type="NCBI Taxonomy" id="7936"/>
    <lineage>
        <taxon>Eukaryota</taxon>
        <taxon>Metazoa</taxon>
        <taxon>Chordata</taxon>
        <taxon>Craniata</taxon>
        <taxon>Vertebrata</taxon>
        <taxon>Euteleostomi</taxon>
        <taxon>Actinopterygii</taxon>
        <taxon>Neopterygii</taxon>
        <taxon>Teleostei</taxon>
        <taxon>Anguilliformes</taxon>
        <taxon>Anguillidae</taxon>
        <taxon>Anguilla</taxon>
    </lineage>
</organism>
<reference evidence="1" key="1">
    <citation type="submission" date="2014-11" db="EMBL/GenBank/DDBJ databases">
        <authorList>
            <person name="Amaro Gonzalez C."/>
        </authorList>
    </citation>
    <scope>NUCLEOTIDE SEQUENCE</scope>
</reference>